<gene>
    <name evidence="1" type="primary">WBGene00097521</name>
</gene>
<sequence>MEFEFIPSKIKQSTDNLLPSRLFSDGLFTFDGKFVTVATSILALVIDLLCIVAVPDRWALFLFGIVVNLFTIAVVNRPTSCGFSFIYVINWVSFILALICSLIVLPVYVFVGDDTLLDALIKSLGRSNTDHETLETVRSSLPGIRLVMIGMVYVYIVLTYISVAAMRHIRRSAEKMLLPQ</sequence>
<protein>
    <submittedName>
        <fullName evidence="1">Uncharacterized protein</fullName>
    </submittedName>
</protein>
<accession>A0A8R1U9Q3</accession>
<evidence type="ECO:0000313" key="1">
    <source>
        <dbReference type="EnsemblMetazoa" id="PPA07967.1"/>
    </source>
</evidence>
<accession>A0A2A6CYU7</accession>
<organism evidence="1 2">
    <name type="scientific">Pristionchus pacificus</name>
    <name type="common">Parasitic nematode worm</name>
    <dbReference type="NCBI Taxonomy" id="54126"/>
    <lineage>
        <taxon>Eukaryota</taxon>
        <taxon>Metazoa</taxon>
        <taxon>Ecdysozoa</taxon>
        <taxon>Nematoda</taxon>
        <taxon>Chromadorea</taxon>
        <taxon>Rhabditida</taxon>
        <taxon>Rhabditina</taxon>
        <taxon>Diplogasteromorpha</taxon>
        <taxon>Diplogasteroidea</taxon>
        <taxon>Neodiplogasteridae</taxon>
        <taxon>Pristionchus</taxon>
    </lineage>
</organism>
<dbReference type="AlphaFoldDB" id="A0A2A6CYU7"/>
<evidence type="ECO:0000313" key="2">
    <source>
        <dbReference type="Proteomes" id="UP000005239"/>
    </source>
</evidence>
<reference evidence="2" key="1">
    <citation type="journal article" date="2008" name="Nat. Genet.">
        <title>The Pristionchus pacificus genome provides a unique perspective on nematode lifestyle and parasitism.</title>
        <authorList>
            <person name="Dieterich C."/>
            <person name="Clifton S.W."/>
            <person name="Schuster L.N."/>
            <person name="Chinwalla A."/>
            <person name="Delehaunty K."/>
            <person name="Dinkelacker I."/>
            <person name="Fulton L."/>
            <person name="Fulton R."/>
            <person name="Godfrey J."/>
            <person name="Minx P."/>
            <person name="Mitreva M."/>
            <person name="Roeseler W."/>
            <person name="Tian H."/>
            <person name="Witte H."/>
            <person name="Yang S.P."/>
            <person name="Wilson R.K."/>
            <person name="Sommer R.J."/>
        </authorList>
    </citation>
    <scope>NUCLEOTIDE SEQUENCE [LARGE SCALE GENOMIC DNA]</scope>
    <source>
        <strain evidence="2">PS312</strain>
    </source>
</reference>
<proteinExistence type="predicted"/>
<name>A0A2A6CYU7_PRIPA</name>
<dbReference type="Proteomes" id="UP000005239">
    <property type="component" value="Unassembled WGS sequence"/>
</dbReference>
<dbReference type="EnsemblMetazoa" id="PPA07967.1">
    <property type="protein sequence ID" value="PPA07967.1"/>
    <property type="gene ID" value="WBGene00097521"/>
</dbReference>
<keyword evidence="2" id="KW-1185">Reference proteome</keyword>
<reference evidence="1" key="2">
    <citation type="submission" date="2022-06" db="UniProtKB">
        <authorList>
            <consortium name="EnsemblMetazoa"/>
        </authorList>
    </citation>
    <scope>IDENTIFICATION</scope>
    <source>
        <strain evidence="1">PS312</strain>
    </source>
</reference>